<evidence type="ECO:0000313" key="2">
    <source>
        <dbReference type="Proteomes" id="UP000095281"/>
    </source>
</evidence>
<dbReference type="WBParaSite" id="MhA1_Contig270.frz3.gene19">
    <property type="protein sequence ID" value="MhA1_Contig270.frz3.gene19"/>
    <property type="gene ID" value="MhA1_Contig270.frz3.gene19"/>
</dbReference>
<dbReference type="Proteomes" id="UP000095281">
    <property type="component" value="Unplaced"/>
</dbReference>
<protein>
    <submittedName>
        <fullName evidence="3">GIY-YIG domain-containing protein</fullName>
    </submittedName>
</protein>
<keyword evidence="2" id="KW-1185">Reference proteome</keyword>
<reference evidence="3" key="1">
    <citation type="submission" date="2016-11" db="UniProtKB">
        <authorList>
            <consortium name="WormBaseParasite"/>
        </authorList>
    </citation>
    <scope>IDENTIFICATION</scope>
</reference>
<dbReference type="AlphaFoldDB" id="A0A1I8BK51"/>
<accession>A0A1I8BK51</accession>
<name>A0A1I8BK51_MELHA</name>
<feature type="compositionally biased region" description="Polar residues" evidence="1">
    <location>
        <begin position="166"/>
        <end position="193"/>
    </location>
</feature>
<proteinExistence type="predicted"/>
<evidence type="ECO:0000256" key="1">
    <source>
        <dbReference type="SAM" id="MobiDB-lite"/>
    </source>
</evidence>
<organism evidence="2 3">
    <name type="scientific">Meloidogyne hapla</name>
    <name type="common">Root-knot nematode worm</name>
    <dbReference type="NCBI Taxonomy" id="6305"/>
    <lineage>
        <taxon>Eukaryota</taxon>
        <taxon>Metazoa</taxon>
        <taxon>Ecdysozoa</taxon>
        <taxon>Nematoda</taxon>
        <taxon>Chromadorea</taxon>
        <taxon>Rhabditida</taxon>
        <taxon>Tylenchina</taxon>
        <taxon>Tylenchomorpha</taxon>
        <taxon>Tylenchoidea</taxon>
        <taxon>Meloidogynidae</taxon>
        <taxon>Meloidogyninae</taxon>
        <taxon>Meloidogyne</taxon>
    </lineage>
</organism>
<feature type="region of interest" description="Disordered" evidence="1">
    <location>
        <begin position="154"/>
        <end position="193"/>
    </location>
</feature>
<evidence type="ECO:0000313" key="3">
    <source>
        <dbReference type="WBParaSite" id="MhA1_Contig270.frz3.gene19"/>
    </source>
</evidence>
<sequence>MSDLLYIGKTIFIRGRFAKHLQDGTFNGLKKIKVAIFISNLNKNNCEIGEALLLLSKNFNLINGKYEPQNLHLLDNNSEPFHIRTKRFYHMITNKLKAEFDDLRWTSYDVPAIPKVSTQTWKNRAKRGKILFKQEKKKNKFQQEEIKRLKKIVGEPIEAEKETENNDSFFSTTSPQKPCSISSLSPSHPCCSQ</sequence>